<dbReference type="Pfam" id="PF07589">
    <property type="entry name" value="PEP-CTERM"/>
    <property type="match status" value="1"/>
</dbReference>
<evidence type="ECO:0000313" key="3">
    <source>
        <dbReference type="EMBL" id="QEG22798.1"/>
    </source>
</evidence>
<dbReference type="EMBL" id="CP042912">
    <property type="protein sequence ID" value="QEG22798.1"/>
    <property type="molecule type" value="Genomic_DNA"/>
</dbReference>
<feature type="transmembrane region" description="Helical" evidence="1">
    <location>
        <begin position="208"/>
        <end position="230"/>
    </location>
</feature>
<evidence type="ECO:0000256" key="1">
    <source>
        <dbReference type="SAM" id="Phobius"/>
    </source>
</evidence>
<dbReference type="KEGG" id="mff:MFFC18_26820"/>
<dbReference type="InterPro" id="IPR013424">
    <property type="entry name" value="Ice-binding_C"/>
</dbReference>
<keyword evidence="4" id="KW-1185">Reference proteome</keyword>
<gene>
    <name evidence="3" type="ORF">MFFC18_26820</name>
</gene>
<dbReference type="RefSeq" id="WP_075084270.1">
    <property type="nucleotide sequence ID" value="NZ_CP042912.1"/>
</dbReference>
<dbReference type="Proteomes" id="UP000322214">
    <property type="component" value="Chromosome"/>
</dbReference>
<keyword evidence="1" id="KW-0812">Transmembrane</keyword>
<feature type="domain" description="Ice-binding protein C-terminal" evidence="2">
    <location>
        <begin position="211"/>
        <end position="235"/>
    </location>
</feature>
<sequence length="238" mass="25208">MIKSQLLVRSMPLAFLAFVCVTINVDSLLADVQGSTSNNATVTIPDANVGGVPISASTITITQNEIIEQATFTIEGLSHEFAGDLVAIVRHVESDTATALFSRVGKSNPNLGVGDESNFEGDYDFSDATNNDLWAEAAIGSTDYEIRSKSDATMQNPGVYRASAGVSGAPISLNGVFAGLSTQGTWRLELSDRNSTVVGSFEEFSVDFVTAVPEPSAMGLVLAGVALLGVRRRRRQTR</sequence>
<protein>
    <recommendedName>
        <fullName evidence="2">Ice-binding protein C-terminal domain-containing protein</fullName>
    </recommendedName>
</protein>
<evidence type="ECO:0000259" key="2">
    <source>
        <dbReference type="Pfam" id="PF07589"/>
    </source>
</evidence>
<accession>A0A5B9P919</accession>
<dbReference type="AlphaFoldDB" id="A0A5B9P919"/>
<keyword evidence="1" id="KW-0472">Membrane</keyword>
<keyword evidence="1" id="KW-1133">Transmembrane helix</keyword>
<name>A0A5B9P919_9BACT</name>
<reference evidence="3 4" key="1">
    <citation type="submission" date="2019-08" db="EMBL/GenBank/DDBJ databases">
        <title>Deep-cultivation of Planctomycetes and their phenomic and genomic characterization uncovers novel biology.</title>
        <authorList>
            <person name="Wiegand S."/>
            <person name="Jogler M."/>
            <person name="Boedeker C."/>
            <person name="Pinto D."/>
            <person name="Vollmers J."/>
            <person name="Rivas-Marin E."/>
            <person name="Kohn T."/>
            <person name="Peeters S.H."/>
            <person name="Heuer A."/>
            <person name="Rast P."/>
            <person name="Oberbeckmann S."/>
            <person name="Bunk B."/>
            <person name="Jeske O."/>
            <person name="Meyerdierks A."/>
            <person name="Storesund J.E."/>
            <person name="Kallscheuer N."/>
            <person name="Luecker S."/>
            <person name="Lage O.M."/>
            <person name="Pohl T."/>
            <person name="Merkel B.J."/>
            <person name="Hornburger P."/>
            <person name="Mueller R.-W."/>
            <person name="Bruemmer F."/>
            <person name="Labrenz M."/>
            <person name="Spormann A.M."/>
            <person name="Op den Camp H."/>
            <person name="Overmann J."/>
            <person name="Amann R."/>
            <person name="Jetten M.S.M."/>
            <person name="Mascher T."/>
            <person name="Medema M.H."/>
            <person name="Devos D.P."/>
            <person name="Kaster A.-K."/>
            <person name="Ovreas L."/>
            <person name="Rohde M."/>
            <person name="Galperin M.Y."/>
            <person name="Jogler C."/>
        </authorList>
    </citation>
    <scope>NUCLEOTIDE SEQUENCE [LARGE SCALE GENOMIC DNA]</scope>
    <source>
        <strain evidence="3 4">FC18</strain>
    </source>
</reference>
<dbReference type="Gene3D" id="2.60.120.260">
    <property type="entry name" value="Galactose-binding domain-like"/>
    <property type="match status" value="1"/>
</dbReference>
<organism evidence="3 4">
    <name type="scientific">Mariniblastus fucicola</name>
    <dbReference type="NCBI Taxonomy" id="980251"/>
    <lineage>
        <taxon>Bacteria</taxon>
        <taxon>Pseudomonadati</taxon>
        <taxon>Planctomycetota</taxon>
        <taxon>Planctomycetia</taxon>
        <taxon>Pirellulales</taxon>
        <taxon>Pirellulaceae</taxon>
        <taxon>Mariniblastus</taxon>
    </lineage>
</organism>
<dbReference type="NCBIfam" id="TIGR02595">
    <property type="entry name" value="PEP_CTERM"/>
    <property type="match status" value="1"/>
</dbReference>
<proteinExistence type="predicted"/>
<evidence type="ECO:0000313" key="4">
    <source>
        <dbReference type="Proteomes" id="UP000322214"/>
    </source>
</evidence>